<dbReference type="HOGENOM" id="CLU_118117_0_0_0"/>
<accession>A9AVF0</accession>
<dbReference type="Proteomes" id="UP000000787">
    <property type="component" value="Chromosome"/>
</dbReference>
<name>A9AVF0_HERA2</name>
<dbReference type="EMBL" id="CP000875">
    <property type="protein sequence ID" value="ABX04641.1"/>
    <property type="molecule type" value="Genomic_DNA"/>
</dbReference>
<evidence type="ECO:0000259" key="1">
    <source>
        <dbReference type="Pfam" id="PF20815"/>
    </source>
</evidence>
<proteinExistence type="predicted"/>
<dbReference type="InParanoid" id="A9AVF0"/>
<feature type="domain" description="GIY-YIG catalytic" evidence="1">
    <location>
        <begin position="32"/>
        <end position="178"/>
    </location>
</feature>
<sequence>MEDQLIPLLRPMTIVPVANLIDQRNAVPAESGIYGWWFKTLPPQVPSAGCLQVDDWTLLHIGISPSGHNPKTTRHLRHRLNDHLSGGANRSTLRMSLGCLLSEQLNLCLAPHGASKYLTFGAGEQRLSHWLTQHTGISWMLHSQPWELKPIILKQYSLPLNINNNDHPFVATLKRLREQAKLQARLE</sequence>
<dbReference type="AlphaFoldDB" id="A9AVF0"/>
<dbReference type="eggNOG" id="ENOG5031IF5">
    <property type="taxonomic scope" value="Bacteria"/>
</dbReference>
<protein>
    <recommendedName>
        <fullName evidence="1">GIY-YIG catalytic domain-containing protein</fullName>
    </recommendedName>
</protein>
<dbReference type="STRING" id="316274.Haur_1998"/>
<dbReference type="KEGG" id="hau:Haur_1998"/>
<evidence type="ECO:0000313" key="2">
    <source>
        <dbReference type="EMBL" id="ABX04641.1"/>
    </source>
</evidence>
<dbReference type="InterPro" id="IPR049311">
    <property type="entry name" value="GIY_YIG_cat"/>
</dbReference>
<dbReference type="Pfam" id="PF20815">
    <property type="entry name" value="GIY_YIG_2"/>
    <property type="match status" value="1"/>
</dbReference>
<gene>
    <name evidence="2" type="ordered locus">Haur_1998</name>
</gene>
<dbReference type="BioCyc" id="HAUR316274:GHYA-2027-MONOMER"/>
<organism evidence="2 3">
    <name type="scientific">Herpetosiphon aurantiacus (strain ATCC 23779 / DSM 785 / 114-95)</name>
    <dbReference type="NCBI Taxonomy" id="316274"/>
    <lineage>
        <taxon>Bacteria</taxon>
        <taxon>Bacillati</taxon>
        <taxon>Chloroflexota</taxon>
        <taxon>Chloroflexia</taxon>
        <taxon>Herpetosiphonales</taxon>
        <taxon>Herpetosiphonaceae</taxon>
        <taxon>Herpetosiphon</taxon>
    </lineage>
</organism>
<reference evidence="2 3" key="1">
    <citation type="journal article" date="2011" name="Stand. Genomic Sci.">
        <title>Complete genome sequence of the filamentous gliding predatory bacterium Herpetosiphon aurantiacus type strain (114-95(T)).</title>
        <authorList>
            <person name="Kiss H."/>
            <person name="Nett M."/>
            <person name="Domin N."/>
            <person name="Martin K."/>
            <person name="Maresca J.A."/>
            <person name="Copeland A."/>
            <person name="Lapidus A."/>
            <person name="Lucas S."/>
            <person name="Berry K.W."/>
            <person name="Glavina Del Rio T."/>
            <person name="Dalin E."/>
            <person name="Tice H."/>
            <person name="Pitluck S."/>
            <person name="Richardson P."/>
            <person name="Bruce D."/>
            <person name="Goodwin L."/>
            <person name="Han C."/>
            <person name="Detter J.C."/>
            <person name="Schmutz J."/>
            <person name="Brettin T."/>
            <person name="Land M."/>
            <person name="Hauser L."/>
            <person name="Kyrpides N.C."/>
            <person name="Ivanova N."/>
            <person name="Goker M."/>
            <person name="Woyke T."/>
            <person name="Klenk H.P."/>
            <person name="Bryant D.A."/>
        </authorList>
    </citation>
    <scope>NUCLEOTIDE SEQUENCE [LARGE SCALE GENOMIC DNA]</scope>
    <source>
        <strain evidence="3">ATCC 23779 / DSM 785 / 114-95</strain>
    </source>
</reference>
<evidence type="ECO:0000313" key="3">
    <source>
        <dbReference type="Proteomes" id="UP000000787"/>
    </source>
</evidence>
<keyword evidence="3" id="KW-1185">Reference proteome</keyword>